<accession>X0TC59</accession>
<feature type="domain" description="Molybdopterin oxidoreductase" evidence="1">
    <location>
        <begin position="1"/>
        <end position="315"/>
    </location>
</feature>
<dbReference type="GO" id="GO:0022904">
    <property type="term" value="P:respiratory electron transport chain"/>
    <property type="evidence" value="ECO:0007669"/>
    <property type="project" value="TreeGrafter"/>
</dbReference>
<evidence type="ECO:0000313" key="2">
    <source>
        <dbReference type="EMBL" id="GAF90804.1"/>
    </source>
</evidence>
<protein>
    <recommendedName>
        <fullName evidence="1">Molybdopterin oxidoreductase domain-containing protein</fullName>
    </recommendedName>
</protein>
<dbReference type="PANTHER" id="PTHR43105">
    <property type="entry name" value="RESPIRATORY NITRATE REDUCTASE"/>
    <property type="match status" value="1"/>
</dbReference>
<dbReference type="Pfam" id="PF00384">
    <property type="entry name" value="Molybdopterin"/>
    <property type="match status" value="1"/>
</dbReference>
<feature type="non-terminal residue" evidence="2">
    <location>
        <position position="318"/>
    </location>
</feature>
<dbReference type="PANTHER" id="PTHR43105:SF12">
    <property type="entry name" value="NADH-QUINONE OXIDOREDUCTASE SUBUNIT G"/>
    <property type="match status" value="1"/>
</dbReference>
<name>X0TC59_9ZZZZ</name>
<proteinExistence type="predicted"/>
<organism evidence="2">
    <name type="scientific">marine sediment metagenome</name>
    <dbReference type="NCBI Taxonomy" id="412755"/>
    <lineage>
        <taxon>unclassified sequences</taxon>
        <taxon>metagenomes</taxon>
        <taxon>ecological metagenomes</taxon>
    </lineage>
</organism>
<dbReference type="SUPFAM" id="SSF53706">
    <property type="entry name" value="Formate dehydrogenase/DMSO reductase, domains 1-3"/>
    <property type="match status" value="1"/>
</dbReference>
<dbReference type="Gene3D" id="3.40.228.10">
    <property type="entry name" value="Dimethylsulfoxide Reductase, domain 2"/>
    <property type="match status" value="1"/>
</dbReference>
<comment type="caution">
    <text evidence="2">The sequence shown here is derived from an EMBL/GenBank/DDBJ whole genome shotgun (WGS) entry which is preliminary data.</text>
</comment>
<dbReference type="InterPro" id="IPR006656">
    <property type="entry name" value="Mopterin_OxRdtase"/>
</dbReference>
<feature type="non-terminal residue" evidence="2">
    <location>
        <position position="1"/>
    </location>
</feature>
<dbReference type="InterPro" id="IPR050123">
    <property type="entry name" value="Prok_molybdopt-oxidoreductase"/>
</dbReference>
<sequence>RLSKPLVRVDGKLVKTSWKKALERAAEGLKAAGEDVIGLASGRVSNEDLYSFRELVKSVGGRAVLSHAQEGGELIQQVGVGKGTDLGALGTGDAILVIASDLQAEAPIWYQRVLGAANRGAVLVVANARKTRLDDYAKYKLRYPYQEAARTGLALLEGVTGAKDLSKFAADEPQKLAAKALADAENLVIFYGVEGMTNAESKSLSEACAAILIETKSVGRAQNGLIAVWPRSNTQGAWDMGLRPANEGLEEALSNAKAVYVVAADPVGDDQTLAGSLGDDRFLIVQELFMTPTAELADVVLPAESFAERDGTRANSGL</sequence>
<dbReference type="AlphaFoldDB" id="X0TC59"/>
<dbReference type="EMBL" id="BARS01010193">
    <property type="protein sequence ID" value="GAF90804.1"/>
    <property type="molecule type" value="Genomic_DNA"/>
</dbReference>
<dbReference type="Gene3D" id="3.40.50.740">
    <property type="match status" value="2"/>
</dbReference>
<dbReference type="GO" id="GO:0016020">
    <property type="term" value="C:membrane"/>
    <property type="evidence" value="ECO:0007669"/>
    <property type="project" value="TreeGrafter"/>
</dbReference>
<gene>
    <name evidence="2" type="ORF">S01H1_18961</name>
</gene>
<reference evidence="2" key="1">
    <citation type="journal article" date="2014" name="Front. Microbiol.">
        <title>High frequency of phylogenetically diverse reductive dehalogenase-homologous genes in deep subseafloor sedimentary metagenomes.</title>
        <authorList>
            <person name="Kawai M."/>
            <person name="Futagami T."/>
            <person name="Toyoda A."/>
            <person name="Takaki Y."/>
            <person name="Nishi S."/>
            <person name="Hori S."/>
            <person name="Arai W."/>
            <person name="Tsubouchi T."/>
            <person name="Morono Y."/>
            <person name="Uchiyama I."/>
            <person name="Ito T."/>
            <person name="Fujiyama A."/>
            <person name="Inagaki F."/>
            <person name="Takami H."/>
        </authorList>
    </citation>
    <scope>NUCLEOTIDE SEQUENCE</scope>
    <source>
        <strain evidence="2">Expedition CK06-06</strain>
    </source>
</reference>
<dbReference type="GO" id="GO:0003954">
    <property type="term" value="F:NADH dehydrogenase activity"/>
    <property type="evidence" value="ECO:0007669"/>
    <property type="project" value="TreeGrafter"/>
</dbReference>
<evidence type="ECO:0000259" key="1">
    <source>
        <dbReference type="Pfam" id="PF00384"/>
    </source>
</evidence>